<proteinExistence type="predicted"/>
<protein>
    <submittedName>
        <fullName evidence="1">Uncharacterized protein</fullName>
    </submittedName>
</protein>
<organism evidence="1 2">
    <name type="scientific">Puccinia sorghi</name>
    <dbReference type="NCBI Taxonomy" id="27349"/>
    <lineage>
        <taxon>Eukaryota</taxon>
        <taxon>Fungi</taxon>
        <taxon>Dikarya</taxon>
        <taxon>Basidiomycota</taxon>
        <taxon>Pucciniomycotina</taxon>
        <taxon>Pucciniomycetes</taxon>
        <taxon>Pucciniales</taxon>
        <taxon>Pucciniaceae</taxon>
        <taxon>Puccinia</taxon>
    </lineage>
</organism>
<dbReference type="EMBL" id="LAVV01008018">
    <property type="protein sequence ID" value="KNZ54042.1"/>
    <property type="molecule type" value="Genomic_DNA"/>
</dbReference>
<gene>
    <name evidence="1" type="ORF">VP01_3064g1</name>
</gene>
<sequence>MDVFSTPPLAFQPLHWLFPTPPNPRQFLKSKKLWSWTRSLLEESCRSVVCLEVAEYVGLISGRDIQNGVSTLWMLHSTPLALRACFSACGTGRIPEIKAHKDLFCIVCGMLIQLRVMIPIISCFQPGCFPMVKVRPTGWLHDTGGGSHLQNPHCKGSNQTFLMIIHSFLILFNIQNSMIEKQSILVINILFPHFHQFNIQWSILFQVKFNKFQFFKGFVNKISNDQNALLCNLKKIRKLGVVAGFEGARCCGEIKWVVPSIFFGKMLRIKKTTQSFSGCWVPWCHTSSFQVHPCRMSPCDPQVEALFEKTCCGVWITANCFECRQDLVLGMSPGVVNELSFGSTVVGKIWWVVKACSSQFYLKPLVTCARGGMTPHPAIYILRPEYPFTRTPEPSSSPTTGLKIGHVSLGSFFQPHNIIYFKIQSSKLKLSIVFSQPIYKGACSGYENSCQMHQWRPVITLSPLAYLNPLIEFYKKIRNKDKIKLQYNLKPLQIKEPFSGDWINPEERSKRYSFDNWERILPVRKGPVDSGDDHQVIKAICILRELN</sequence>
<keyword evidence="2" id="KW-1185">Reference proteome</keyword>
<accession>A0A0L6V0L7</accession>
<evidence type="ECO:0000313" key="1">
    <source>
        <dbReference type="EMBL" id="KNZ54042.1"/>
    </source>
</evidence>
<name>A0A0L6V0L7_9BASI</name>
<dbReference type="VEuPathDB" id="FungiDB:VP01_3064g1"/>
<comment type="caution">
    <text evidence="1">The sequence shown here is derived from an EMBL/GenBank/DDBJ whole genome shotgun (WGS) entry which is preliminary data.</text>
</comment>
<evidence type="ECO:0000313" key="2">
    <source>
        <dbReference type="Proteomes" id="UP000037035"/>
    </source>
</evidence>
<dbReference type="AlphaFoldDB" id="A0A0L6V0L7"/>
<dbReference type="Proteomes" id="UP000037035">
    <property type="component" value="Unassembled WGS sequence"/>
</dbReference>
<reference evidence="1 2" key="1">
    <citation type="submission" date="2015-08" db="EMBL/GenBank/DDBJ databases">
        <title>Next Generation Sequencing and Analysis of the Genome of Puccinia sorghi L Schw, the Causal Agent of Maize Common Rust.</title>
        <authorList>
            <person name="Rochi L."/>
            <person name="Burguener G."/>
            <person name="Darino M."/>
            <person name="Turjanski A."/>
            <person name="Kreff E."/>
            <person name="Dieguez M.J."/>
            <person name="Sacco F."/>
        </authorList>
    </citation>
    <scope>NUCLEOTIDE SEQUENCE [LARGE SCALE GENOMIC DNA]</scope>
    <source>
        <strain evidence="1 2">RO10H11247</strain>
    </source>
</reference>